<proteinExistence type="inferred from homology"/>
<evidence type="ECO:0000256" key="4">
    <source>
        <dbReference type="ARBA" id="ARBA00022748"/>
    </source>
</evidence>
<dbReference type="InterPro" id="IPR003557">
    <property type="entry name" value="Cyt_c_biogenesis_CcmC"/>
</dbReference>
<keyword evidence="5 7" id="KW-1133">Transmembrane helix</keyword>
<reference evidence="9" key="1">
    <citation type="journal article" date="2020" name="mSystems">
        <title>Genome- and Community-Level Interaction Insights into Carbon Utilization and Element Cycling Functions of Hydrothermarchaeota in Hydrothermal Sediment.</title>
        <authorList>
            <person name="Zhou Z."/>
            <person name="Liu Y."/>
            <person name="Xu W."/>
            <person name="Pan J."/>
            <person name="Luo Z.H."/>
            <person name="Li M."/>
        </authorList>
    </citation>
    <scope>NUCLEOTIDE SEQUENCE [LARGE SCALE GENOMIC DNA]</scope>
    <source>
        <strain evidence="9">SpSt-123</strain>
    </source>
</reference>
<evidence type="ECO:0000259" key="8">
    <source>
        <dbReference type="Pfam" id="PF01578"/>
    </source>
</evidence>
<evidence type="ECO:0000313" key="9">
    <source>
        <dbReference type="EMBL" id="HDS10690.1"/>
    </source>
</evidence>
<dbReference type="InterPro" id="IPR045062">
    <property type="entry name" value="Cyt_c_biogenesis_CcsA/CcmC"/>
</dbReference>
<dbReference type="PANTHER" id="PTHR30071">
    <property type="entry name" value="HEME EXPORTER PROTEIN C"/>
    <property type="match status" value="1"/>
</dbReference>
<comment type="similarity">
    <text evidence="2">Belongs to the CcmC/CycZ/HelC family.</text>
</comment>
<evidence type="ECO:0000256" key="1">
    <source>
        <dbReference type="ARBA" id="ARBA00004141"/>
    </source>
</evidence>
<dbReference type="PRINTS" id="PR01386">
    <property type="entry name" value="CCMCBIOGNSIS"/>
</dbReference>
<keyword evidence="3 7" id="KW-0812">Transmembrane</keyword>
<evidence type="ECO:0000256" key="3">
    <source>
        <dbReference type="ARBA" id="ARBA00022692"/>
    </source>
</evidence>
<dbReference type="EMBL" id="DSDY01000115">
    <property type="protein sequence ID" value="HDS10690.1"/>
    <property type="molecule type" value="Genomic_DNA"/>
</dbReference>
<dbReference type="AlphaFoldDB" id="A0A7C1IDE1"/>
<keyword evidence="4" id="KW-0201">Cytochrome c-type biogenesis</keyword>
<protein>
    <recommendedName>
        <fullName evidence="8">Cytochrome c assembly protein domain-containing protein</fullName>
    </recommendedName>
</protein>
<organism evidence="9">
    <name type="scientific">Fervidicoccus fontis</name>
    <dbReference type="NCBI Taxonomy" id="683846"/>
    <lineage>
        <taxon>Archaea</taxon>
        <taxon>Thermoproteota</taxon>
        <taxon>Thermoprotei</taxon>
        <taxon>Fervidicoccales</taxon>
        <taxon>Fervidicoccaceae</taxon>
        <taxon>Fervidicoccus</taxon>
    </lineage>
</organism>
<feature type="transmembrane region" description="Helical" evidence="7">
    <location>
        <begin position="122"/>
        <end position="138"/>
    </location>
</feature>
<feature type="transmembrane region" description="Helical" evidence="7">
    <location>
        <begin position="222"/>
        <end position="243"/>
    </location>
</feature>
<feature type="transmembrane region" description="Helical" evidence="7">
    <location>
        <begin position="9"/>
        <end position="27"/>
    </location>
</feature>
<dbReference type="PANTHER" id="PTHR30071:SF1">
    <property type="entry name" value="CYTOCHROME B_B6 PROTEIN-RELATED"/>
    <property type="match status" value="1"/>
</dbReference>
<feature type="transmembrane region" description="Helical" evidence="7">
    <location>
        <begin position="189"/>
        <end position="210"/>
    </location>
</feature>
<evidence type="ECO:0000256" key="6">
    <source>
        <dbReference type="ARBA" id="ARBA00023136"/>
    </source>
</evidence>
<dbReference type="GO" id="GO:0015232">
    <property type="term" value="F:heme transmembrane transporter activity"/>
    <property type="evidence" value="ECO:0007669"/>
    <property type="project" value="InterPro"/>
</dbReference>
<evidence type="ECO:0000256" key="7">
    <source>
        <dbReference type="SAM" id="Phobius"/>
    </source>
</evidence>
<feature type="transmembrane region" description="Helical" evidence="7">
    <location>
        <begin position="47"/>
        <end position="71"/>
    </location>
</feature>
<keyword evidence="6 7" id="KW-0472">Membrane</keyword>
<evidence type="ECO:0000256" key="2">
    <source>
        <dbReference type="ARBA" id="ARBA00005840"/>
    </source>
</evidence>
<comment type="subcellular location">
    <subcellularLocation>
        <location evidence="1">Membrane</location>
        <topology evidence="1">Multi-pass membrane protein</topology>
    </subcellularLocation>
</comment>
<evidence type="ECO:0000256" key="5">
    <source>
        <dbReference type="ARBA" id="ARBA00022989"/>
    </source>
</evidence>
<dbReference type="Pfam" id="PF01578">
    <property type="entry name" value="Cytochrom_C_asm"/>
    <property type="match status" value="1"/>
</dbReference>
<feature type="transmembrane region" description="Helical" evidence="7">
    <location>
        <begin position="345"/>
        <end position="364"/>
    </location>
</feature>
<gene>
    <name evidence="9" type="ORF">ENO04_03620</name>
</gene>
<feature type="transmembrane region" description="Helical" evidence="7">
    <location>
        <begin position="83"/>
        <end position="102"/>
    </location>
</feature>
<comment type="caution">
    <text evidence="9">The sequence shown here is derived from an EMBL/GenBank/DDBJ whole genome shotgun (WGS) entry which is preliminary data.</text>
</comment>
<sequence length="369" mass="41092">MILLSTKNLIVIALLALYAIFTVYVIYYGPYPASVPLGDPSAYKNTYIHVPIAISSYVLFTVGMIYSLLYLRGKNNRYAEKSYMYISLGLVFATLTLIQGSLWAKESWGTYWSWDPRETGVLLLWFAYLVYLAIRRSVSDKEKMLRVSSAYAVAAYIMVPFSFALPYITTSLHPRVQETSRMIGRESAILFPGGILLGVILGIALAEYLIDLRFNKSRYTRTIAYTGITLYIALLLALAPAALPHFGGVINTCAVDEGSNITIKGTVIESKLIDNSINMIVRTEKCVFRVIAQPEKIPLSPLVIIMPASNLTLITIESHNIVVKGTVNSTYIVASEIEILENKSVLINSFLYSLTIIGLMVYALRRMGE</sequence>
<accession>A0A7C1IDE1</accession>
<dbReference type="GO" id="GO:0005886">
    <property type="term" value="C:plasma membrane"/>
    <property type="evidence" value="ECO:0007669"/>
    <property type="project" value="TreeGrafter"/>
</dbReference>
<name>A0A7C1IDE1_9CREN</name>
<feature type="transmembrane region" description="Helical" evidence="7">
    <location>
        <begin position="150"/>
        <end position="169"/>
    </location>
</feature>
<dbReference type="GO" id="GO:0020037">
    <property type="term" value="F:heme binding"/>
    <property type="evidence" value="ECO:0007669"/>
    <property type="project" value="InterPro"/>
</dbReference>
<feature type="domain" description="Cytochrome c assembly protein" evidence="8">
    <location>
        <begin position="10"/>
        <end position="162"/>
    </location>
</feature>
<dbReference type="InterPro" id="IPR002541">
    <property type="entry name" value="Cyt_c_assembly"/>
</dbReference>
<dbReference type="GO" id="GO:0017004">
    <property type="term" value="P:cytochrome complex assembly"/>
    <property type="evidence" value="ECO:0007669"/>
    <property type="project" value="UniProtKB-KW"/>
</dbReference>